<name>A0ABQ0Q6A3_9PROT</name>
<accession>A0ABQ0Q6A3</accession>
<reference evidence="6" key="1">
    <citation type="submission" date="2013-04" db="EMBL/GenBank/DDBJ databases">
        <title>The genome sequencing project of 58 acetic acid bacteria.</title>
        <authorList>
            <person name="Okamoto-Kainuma A."/>
            <person name="Ishikawa M."/>
            <person name="Umino S."/>
            <person name="Koizumi Y."/>
            <person name="Shiwa Y."/>
            <person name="Yoshikawa H."/>
            <person name="Matsutani M."/>
            <person name="Matsushita K."/>
        </authorList>
    </citation>
    <scope>NUCLEOTIDE SEQUENCE</scope>
    <source>
        <strain evidence="6">NRIC 0535</strain>
    </source>
</reference>
<evidence type="ECO:0000256" key="3">
    <source>
        <dbReference type="ARBA" id="ARBA00023157"/>
    </source>
</evidence>
<keyword evidence="2" id="KW-0201">Cytochrome c-type biogenesis</keyword>
<gene>
    <name evidence="6" type="ORF">AA0535_2787</name>
</gene>
<dbReference type="InterPro" id="IPR013766">
    <property type="entry name" value="Thioredoxin_domain"/>
</dbReference>
<evidence type="ECO:0000256" key="2">
    <source>
        <dbReference type="ARBA" id="ARBA00022748"/>
    </source>
</evidence>
<dbReference type="InterPro" id="IPR000866">
    <property type="entry name" value="AhpC/TSA"/>
</dbReference>
<keyword evidence="3" id="KW-1015">Disulfide bond</keyword>
<comment type="subcellular location">
    <subcellularLocation>
        <location evidence="1">Cell envelope</location>
    </subcellularLocation>
</comment>
<evidence type="ECO:0000256" key="4">
    <source>
        <dbReference type="ARBA" id="ARBA00023284"/>
    </source>
</evidence>
<dbReference type="InterPro" id="IPR006311">
    <property type="entry name" value="TAT_signal"/>
</dbReference>
<dbReference type="SUPFAM" id="SSF52833">
    <property type="entry name" value="Thioredoxin-like"/>
    <property type="match status" value="1"/>
</dbReference>
<sequence length="186" mass="19943">MTASTRRRLLMALPVAGAGLIGAGCWKMLSSMQAGSFDPRAIRLDAASRDVPDFTLPGLSGGEKGFDTAALRMSPVPVLVNFFASWCIPCVAEMATLRAIGQQIALWGIAYKDKPEDAQRFVTRDGSPYARVALDQSGMTAIDWGVSGVPESFLVLPGGHIAWHGAAALDEAVFQREILPLARQKR</sequence>
<keyword evidence="7" id="KW-1185">Reference proteome</keyword>
<organism evidence="6 7">
    <name type="scientific">Asaia krungthepensis NRIC 0535</name>
    <dbReference type="NCBI Taxonomy" id="1307925"/>
    <lineage>
        <taxon>Bacteria</taxon>
        <taxon>Pseudomonadati</taxon>
        <taxon>Pseudomonadota</taxon>
        <taxon>Alphaproteobacteria</taxon>
        <taxon>Acetobacterales</taxon>
        <taxon>Acetobacteraceae</taxon>
        <taxon>Asaia</taxon>
    </lineage>
</organism>
<dbReference type="Pfam" id="PF00578">
    <property type="entry name" value="AhpC-TSA"/>
    <property type="match status" value="1"/>
</dbReference>
<dbReference type="PROSITE" id="PS51318">
    <property type="entry name" value="TAT"/>
    <property type="match status" value="1"/>
</dbReference>
<dbReference type="PROSITE" id="PS51352">
    <property type="entry name" value="THIOREDOXIN_2"/>
    <property type="match status" value="1"/>
</dbReference>
<dbReference type="InterPro" id="IPR050553">
    <property type="entry name" value="Thioredoxin_ResA/DsbE_sf"/>
</dbReference>
<protein>
    <submittedName>
        <fullName evidence="6">Cytochrome c biogenesis thiol:disulfide interchange protein DsbE</fullName>
    </submittedName>
</protein>
<dbReference type="EMBL" id="BAPV01000060">
    <property type="protein sequence ID" value="GBQ93264.1"/>
    <property type="molecule type" value="Genomic_DNA"/>
</dbReference>
<dbReference type="RefSeq" id="WP_264817303.1">
    <property type="nucleotide sequence ID" value="NZ_BAPV01000060.1"/>
</dbReference>
<feature type="domain" description="Thioredoxin" evidence="5">
    <location>
        <begin position="45"/>
        <end position="183"/>
    </location>
</feature>
<comment type="caution">
    <text evidence="6">The sequence shown here is derived from an EMBL/GenBank/DDBJ whole genome shotgun (WGS) entry which is preliminary data.</text>
</comment>
<dbReference type="InterPro" id="IPR036249">
    <property type="entry name" value="Thioredoxin-like_sf"/>
</dbReference>
<dbReference type="PROSITE" id="PS51257">
    <property type="entry name" value="PROKAR_LIPOPROTEIN"/>
    <property type="match status" value="1"/>
</dbReference>
<dbReference type="PANTHER" id="PTHR42852">
    <property type="entry name" value="THIOL:DISULFIDE INTERCHANGE PROTEIN DSBE"/>
    <property type="match status" value="1"/>
</dbReference>
<evidence type="ECO:0000313" key="6">
    <source>
        <dbReference type="EMBL" id="GBQ93264.1"/>
    </source>
</evidence>
<proteinExistence type="predicted"/>
<dbReference type="Gene3D" id="3.40.30.10">
    <property type="entry name" value="Glutaredoxin"/>
    <property type="match status" value="1"/>
</dbReference>
<evidence type="ECO:0000256" key="1">
    <source>
        <dbReference type="ARBA" id="ARBA00004196"/>
    </source>
</evidence>
<evidence type="ECO:0000313" key="7">
    <source>
        <dbReference type="Proteomes" id="UP001062776"/>
    </source>
</evidence>
<dbReference type="Proteomes" id="UP001062776">
    <property type="component" value="Unassembled WGS sequence"/>
</dbReference>
<dbReference type="PANTHER" id="PTHR42852:SF6">
    <property type="entry name" value="THIOL:DISULFIDE INTERCHANGE PROTEIN DSBE"/>
    <property type="match status" value="1"/>
</dbReference>
<evidence type="ECO:0000259" key="5">
    <source>
        <dbReference type="PROSITE" id="PS51352"/>
    </source>
</evidence>
<keyword evidence="4" id="KW-0676">Redox-active center</keyword>